<evidence type="ECO:0000313" key="1">
    <source>
        <dbReference type="EMBL" id="VAV92440.1"/>
    </source>
</evidence>
<sequence length="86" mass="9637">MTHFLVTDDNPSGYKLEDILKIIRKDIFLRTTKIMEDDRPEAQTVMDNNIKILGLLSEAVATAENSTAMLRKSFGPSRDGKPRIGS</sequence>
<evidence type="ECO:0008006" key="2">
    <source>
        <dbReference type="Google" id="ProtNLM"/>
    </source>
</evidence>
<dbReference type="AlphaFoldDB" id="A0A3B0RHB8"/>
<gene>
    <name evidence="1" type="ORF">MNBD_ALPHA01-593</name>
</gene>
<organism evidence="1">
    <name type="scientific">hydrothermal vent metagenome</name>
    <dbReference type="NCBI Taxonomy" id="652676"/>
    <lineage>
        <taxon>unclassified sequences</taxon>
        <taxon>metagenomes</taxon>
        <taxon>ecological metagenomes</taxon>
    </lineage>
</organism>
<reference evidence="1" key="1">
    <citation type="submission" date="2018-06" db="EMBL/GenBank/DDBJ databases">
        <authorList>
            <person name="Zhirakovskaya E."/>
        </authorList>
    </citation>
    <scope>NUCLEOTIDE SEQUENCE</scope>
</reference>
<dbReference type="EMBL" id="UOEJ01000034">
    <property type="protein sequence ID" value="VAV92440.1"/>
    <property type="molecule type" value="Genomic_DNA"/>
</dbReference>
<name>A0A3B0RHB8_9ZZZZ</name>
<accession>A0A3B0RHB8</accession>
<proteinExistence type="predicted"/>
<protein>
    <recommendedName>
        <fullName evidence="2">Histidine kinase</fullName>
    </recommendedName>
</protein>